<protein>
    <recommendedName>
        <fullName evidence="3">HTH CENPB-type domain-containing protein</fullName>
    </recommendedName>
</protein>
<comment type="caution">
    <text evidence="1">The sequence shown here is derived from an EMBL/GenBank/DDBJ whole genome shotgun (WGS) entry which is preliminary data.</text>
</comment>
<keyword evidence="2" id="KW-1185">Reference proteome</keyword>
<accession>A0AAV8XJA4</accession>
<evidence type="ECO:0000313" key="2">
    <source>
        <dbReference type="Proteomes" id="UP001162156"/>
    </source>
</evidence>
<dbReference type="AlphaFoldDB" id="A0AAV8XJA4"/>
<evidence type="ECO:0000313" key="1">
    <source>
        <dbReference type="EMBL" id="KAJ8938673.1"/>
    </source>
</evidence>
<gene>
    <name evidence="1" type="ORF">NQ314_011374</name>
</gene>
<name>A0AAV8XJA4_9CUCU</name>
<reference evidence="1" key="1">
    <citation type="journal article" date="2023" name="Insect Mol. Biol.">
        <title>Genome sequencing provides insights into the evolution of gene families encoding plant cell wall-degrading enzymes in longhorned beetles.</title>
        <authorList>
            <person name="Shin N.R."/>
            <person name="Okamura Y."/>
            <person name="Kirsch R."/>
            <person name="Pauchet Y."/>
        </authorList>
    </citation>
    <scope>NUCLEOTIDE SEQUENCE</scope>
    <source>
        <strain evidence="1">RBIC_L_NR</strain>
    </source>
</reference>
<evidence type="ECO:0008006" key="3">
    <source>
        <dbReference type="Google" id="ProtNLM"/>
    </source>
</evidence>
<proteinExistence type="predicted"/>
<sequence>MSKHYLLGLTIRDIRKLAFDLAEKNNISHQFNREKKIAGKKWYYKFTRRHRNLLRQPKSTSLNRIKGFNKENVNEYFDLLEKLCDRHNIDATTIFNIDESGFSTVAKKCQKVVTIKACKAVGSVASEERGVNTTMVCCVSAAGFMCHL</sequence>
<organism evidence="1 2">
    <name type="scientific">Rhamnusium bicolor</name>
    <dbReference type="NCBI Taxonomy" id="1586634"/>
    <lineage>
        <taxon>Eukaryota</taxon>
        <taxon>Metazoa</taxon>
        <taxon>Ecdysozoa</taxon>
        <taxon>Arthropoda</taxon>
        <taxon>Hexapoda</taxon>
        <taxon>Insecta</taxon>
        <taxon>Pterygota</taxon>
        <taxon>Neoptera</taxon>
        <taxon>Endopterygota</taxon>
        <taxon>Coleoptera</taxon>
        <taxon>Polyphaga</taxon>
        <taxon>Cucujiformia</taxon>
        <taxon>Chrysomeloidea</taxon>
        <taxon>Cerambycidae</taxon>
        <taxon>Lepturinae</taxon>
        <taxon>Rhagiini</taxon>
        <taxon>Rhamnusium</taxon>
    </lineage>
</organism>
<dbReference type="Proteomes" id="UP001162156">
    <property type="component" value="Unassembled WGS sequence"/>
</dbReference>
<dbReference type="EMBL" id="JANEYF010003167">
    <property type="protein sequence ID" value="KAJ8938673.1"/>
    <property type="molecule type" value="Genomic_DNA"/>
</dbReference>